<sequence>MSNTNTISINDVLRGAVELATNDQLPLEVVFQQCYDNEHLSPENNFGAWDLCLQQVYNTRNPKPGIEEFGDAMYSVWKNAGLSRAIMIKALASIPGYTGTPIYTEVNKYYPITVLMTVDTIKTVQTGSLYITITDDNGDPNQGSSEIQVNAKISTIIRWKAVSLNVTDTVHLKQFVVRGGVNLFSANEPSLQSDGTFQGTLIATGTEVYSFTITINDGSQQYDWDPYIVCTA</sequence>
<dbReference type="Gene3D" id="2.60.40.3910">
    <property type="entry name" value="Inclusion body protein"/>
    <property type="match status" value="1"/>
</dbReference>
<evidence type="ECO:0000313" key="1">
    <source>
        <dbReference type="EMBL" id="CAI2768337.1"/>
    </source>
</evidence>
<dbReference type="Pfam" id="PF12306">
    <property type="entry name" value="PixA"/>
    <property type="match status" value="1"/>
</dbReference>
<gene>
    <name evidence="1" type="ORF">TRV642_3563</name>
</gene>
<dbReference type="EMBL" id="OX336425">
    <property type="protein sequence ID" value="CAI2768337.1"/>
    <property type="molecule type" value="Genomic_DNA"/>
</dbReference>
<dbReference type="Proteomes" id="UP001152749">
    <property type="component" value="Chromosome"/>
</dbReference>
<dbReference type="AlphaFoldDB" id="A0A9W4TIT2"/>
<dbReference type="InterPro" id="IPR021087">
    <property type="entry name" value="Uncharacterised_PixA/AidA"/>
</dbReference>
<dbReference type="InterPro" id="IPR038712">
    <property type="entry name" value="PixA-like_sf"/>
</dbReference>
<protein>
    <submittedName>
        <fullName evidence="1">Uncharacterized protein</fullName>
    </submittedName>
</protein>
<name>A0A9W4TIT2_9FLAO</name>
<dbReference type="RefSeq" id="WP_263360975.1">
    <property type="nucleotide sequence ID" value="NZ_OX336425.1"/>
</dbReference>
<organism evidence="1 2">
    <name type="scientific">Flavobacterium collinsii</name>
    <dbReference type="NCBI Taxonomy" id="1114861"/>
    <lineage>
        <taxon>Bacteria</taxon>
        <taxon>Pseudomonadati</taxon>
        <taxon>Bacteroidota</taxon>
        <taxon>Flavobacteriia</taxon>
        <taxon>Flavobacteriales</taxon>
        <taxon>Flavobacteriaceae</taxon>
        <taxon>Flavobacterium</taxon>
    </lineage>
</organism>
<accession>A0A9W4TIT2</accession>
<proteinExistence type="predicted"/>
<reference evidence="1" key="1">
    <citation type="submission" date="2022-09" db="EMBL/GenBank/DDBJ databases">
        <authorList>
            <person name="Duchaud E."/>
        </authorList>
    </citation>
    <scope>NUCLEOTIDE SEQUENCE</scope>
    <source>
        <strain evidence="1">TRV642</strain>
    </source>
</reference>
<dbReference type="KEGG" id="fcs:TRV642_3563"/>
<evidence type="ECO:0000313" key="2">
    <source>
        <dbReference type="Proteomes" id="UP001152749"/>
    </source>
</evidence>